<dbReference type="GO" id="GO:0005524">
    <property type="term" value="F:ATP binding"/>
    <property type="evidence" value="ECO:0007669"/>
    <property type="project" value="InterPro"/>
</dbReference>
<dbReference type="EMBL" id="FN649738">
    <property type="protein sequence ID" value="CBJ32280.1"/>
    <property type="molecule type" value="Genomic_DNA"/>
</dbReference>
<dbReference type="PIRSF" id="PIRSF000654">
    <property type="entry name" value="Integrin-linked_kinase"/>
    <property type="match status" value="1"/>
</dbReference>
<accession>D7FXE3</accession>
<dbReference type="GO" id="GO:0004674">
    <property type="term" value="F:protein serine/threonine kinase activity"/>
    <property type="evidence" value="ECO:0007669"/>
    <property type="project" value="TreeGrafter"/>
</dbReference>
<dbReference type="SUPFAM" id="SSF56112">
    <property type="entry name" value="Protein kinase-like (PK-like)"/>
    <property type="match status" value="1"/>
</dbReference>
<dbReference type="InterPro" id="IPR000719">
    <property type="entry name" value="Prot_kinase_dom"/>
</dbReference>
<protein>
    <submittedName>
        <fullName evidence="2">CTR1-like protein kinase</fullName>
    </submittedName>
</protein>
<dbReference type="STRING" id="2880.D7FXE3"/>
<dbReference type="PANTHER" id="PTHR44329">
    <property type="entry name" value="SERINE/THREONINE-PROTEIN KINASE TNNI3K-RELATED"/>
    <property type="match status" value="1"/>
</dbReference>
<sequence>MIRLRSPHTVIVYGAVTSLADRMVLVVELLFGGPPNAFEELLAAPSPGAIQAHHRRHLRGNAFLHSKDRVHDDLKSTSMLLDGSGREKMVAAHQLNRLATYTTRSSQSTQVNIAWSAPEVLESGGSTYASDVYSFGIVVWEVVSGERPWANTSHHEGNPVSAVDGGAAFVPWPCSIVDMAKACRDEEPHARTTYDAVMECMKSYGRHELCRFDQLFVPESGCV</sequence>
<dbReference type="Pfam" id="PF07714">
    <property type="entry name" value="PK_Tyr_Ser-Thr"/>
    <property type="match status" value="1"/>
</dbReference>
<keyword evidence="3" id="KW-1185">Reference proteome</keyword>
<dbReference type="InterPro" id="IPR001245">
    <property type="entry name" value="Ser-Thr/Tyr_kinase_cat_dom"/>
</dbReference>
<evidence type="ECO:0000259" key="1">
    <source>
        <dbReference type="PROSITE" id="PS50011"/>
    </source>
</evidence>
<gene>
    <name evidence="2" type="ORF">Esi_0326_0040</name>
</gene>
<dbReference type="OrthoDB" id="339325at2759"/>
<dbReference type="AlphaFoldDB" id="D7FXE3"/>
<evidence type="ECO:0000313" key="2">
    <source>
        <dbReference type="EMBL" id="CBJ32280.1"/>
    </source>
</evidence>
<dbReference type="InterPro" id="IPR051681">
    <property type="entry name" value="Ser/Thr_Kinases-Pseudokinases"/>
</dbReference>
<proteinExistence type="predicted"/>
<organism evidence="2 3">
    <name type="scientific">Ectocarpus siliculosus</name>
    <name type="common">Brown alga</name>
    <name type="synonym">Conferva siliculosa</name>
    <dbReference type="NCBI Taxonomy" id="2880"/>
    <lineage>
        <taxon>Eukaryota</taxon>
        <taxon>Sar</taxon>
        <taxon>Stramenopiles</taxon>
        <taxon>Ochrophyta</taxon>
        <taxon>PX clade</taxon>
        <taxon>Phaeophyceae</taxon>
        <taxon>Ectocarpales</taxon>
        <taxon>Ectocarpaceae</taxon>
        <taxon>Ectocarpus</taxon>
    </lineage>
</organism>
<evidence type="ECO:0000313" key="3">
    <source>
        <dbReference type="Proteomes" id="UP000002630"/>
    </source>
</evidence>
<dbReference type="InParanoid" id="D7FXE3"/>
<dbReference type="PROSITE" id="PS50011">
    <property type="entry name" value="PROTEIN_KINASE_DOM"/>
    <property type="match status" value="1"/>
</dbReference>
<dbReference type="InterPro" id="IPR011009">
    <property type="entry name" value="Kinase-like_dom_sf"/>
</dbReference>
<feature type="domain" description="Protein kinase" evidence="1">
    <location>
        <begin position="1"/>
        <end position="210"/>
    </location>
</feature>
<dbReference type="Gene3D" id="1.10.510.10">
    <property type="entry name" value="Transferase(Phosphotransferase) domain 1"/>
    <property type="match status" value="1"/>
</dbReference>
<dbReference type="eggNOG" id="KOG0192">
    <property type="taxonomic scope" value="Eukaryota"/>
</dbReference>
<dbReference type="Proteomes" id="UP000002630">
    <property type="component" value="Linkage Group LG13"/>
</dbReference>
<reference evidence="2 3" key="1">
    <citation type="journal article" date="2010" name="Nature">
        <title>The Ectocarpus genome and the independent evolution of multicellularity in brown algae.</title>
        <authorList>
            <person name="Cock J.M."/>
            <person name="Sterck L."/>
            <person name="Rouze P."/>
            <person name="Scornet D."/>
            <person name="Allen A.E."/>
            <person name="Amoutzias G."/>
            <person name="Anthouard V."/>
            <person name="Artiguenave F."/>
            <person name="Aury J.M."/>
            <person name="Badger J.H."/>
            <person name="Beszteri B."/>
            <person name="Billiau K."/>
            <person name="Bonnet E."/>
            <person name="Bothwell J.H."/>
            <person name="Bowler C."/>
            <person name="Boyen C."/>
            <person name="Brownlee C."/>
            <person name="Carrano C.J."/>
            <person name="Charrier B."/>
            <person name="Cho G.Y."/>
            <person name="Coelho S.M."/>
            <person name="Collen J."/>
            <person name="Corre E."/>
            <person name="Da Silva C."/>
            <person name="Delage L."/>
            <person name="Delaroque N."/>
            <person name="Dittami S.M."/>
            <person name="Doulbeau S."/>
            <person name="Elias M."/>
            <person name="Farnham G."/>
            <person name="Gachon C.M."/>
            <person name="Gschloessl B."/>
            <person name="Heesch S."/>
            <person name="Jabbari K."/>
            <person name="Jubin C."/>
            <person name="Kawai H."/>
            <person name="Kimura K."/>
            <person name="Kloareg B."/>
            <person name="Kupper F.C."/>
            <person name="Lang D."/>
            <person name="Le Bail A."/>
            <person name="Leblanc C."/>
            <person name="Lerouge P."/>
            <person name="Lohr M."/>
            <person name="Lopez P.J."/>
            <person name="Martens C."/>
            <person name="Maumus F."/>
            <person name="Michel G."/>
            <person name="Miranda-Saavedra D."/>
            <person name="Morales J."/>
            <person name="Moreau H."/>
            <person name="Motomura T."/>
            <person name="Nagasato C."/>
            <person name="Napoli C.A."/>
            <person name="Nelson D.R."/>
            <person name="Nyvall-Collen P."/>
            <person name="Peters A.F."/>
            <person name="Pommier C."/>
            <person name="Potin P."/>
            <person name="Poulain J."/>
            <person name="Quesneville H."/>
            <person name="Read B."/>
            <person name="Rensing S.A."/>
            <person name="Ritter A."/>
            <person name="Rousvoal S."/>
            <person name="Samanta M."/>
            <person name="Samson G."/>
            <person name="Schroeder D.C."/>
            <person name="Segurens B."/>
            <person name="Strittmatter M."/>
            <person name="Tonon T."/>
            <person name="Tregear J.W."/>
            <person name="Valentin K."/>
            <person name="von Dassow P."/>
            <person name="Yamagishi T."/>
            <person name="Van de Peer Y."/>
            <person name="Wincker P."/>
        </authorList>
    </citation>
    <scope>NUCLEOTIDE SEQUENCE [LARGE SCALE GENOMIC DNA]</scope>
    <source>
        <strain evidence="3">Ec32 / CCAP1310/4</strain>
    </source>
</reference>
<name>D7FXE3_ECTSI</name>
<dbReference type="EMBL" id="FN648516">
    <property type="protein sequence ID" value="CBJ32280.1"/>
    <property type="molecule type" value="Genomic_DNA"/>
</dbReference>